<dbReference type="InterPro" id="IPR041613">
    <property type="entry name" value="Pept_S41_N"/>
</dbReference>
<dbReference type="PANTHER" id="PTHR32060:SF30">
    <property type="entry name" value="CARBOXY-TERMINAL PROCESSING PROTEASE CTPA"/>
    <property type="match status" value="1"/>
</dbReference>
<sequence length="485" mass="53432">MMNLFKKSTLLCLALISLTSCFEDRDDNVVLASGINDFVWKGMNIFYLYKDEIPDLADDRFTSDADYGNYLNSFSSPESLFESLIFDRQVTDRFSFIVDDYIALEQSFAGTTKSNGLRYYFFSDPQNASKAILVIRQVVPGSPGATANLKRGQFITQIDGTDLTPENINSLLSPDSFTLHFANHNDNGTPETSDDSFTSNGTTVSLTKTVFTENPIHQSSIIDVNGTKIGYLLYNRFNSNFNQQLNTAFGTFKSNAIQDLVIDLRYNPGGSVDTARLLASMVTGQFSGQVFSKLVFNSTLESENINYEFVPSFDGTAINSLNLGKVYVLTTASSASASELLINSLKPYITVIQIGETTVGKTQASITIYDSPNFDQNNINPNHTYAMQPLVANSINVNDQAVPGTGLVPDTPLEERVLNLGVFGNVNEPLLAAAIANITGSGRYRPQSQIDAILMHVPEDESKMQDMFIDSDHAPFITRQHSFNN</sequence>
<dbReference type="RefSeq" id="WP_387960878.1">
    <property type="nucleotide sequence ID" value="NZ_JBHSGP010000005.1"/>
</dbReference>
<dbReference type="Gene3D" id="3.30.750.170">
    <property type="match status" value="1"/>
</dbReference>
<comment type="caution">
    <text evidence="3">The sequence shown here is derived from an EMBL/GenBank/DDBJ whole genome shotgun (WGS) entry which is preliminary data.</text>
</comment>
<dbReference type="Pfam" id="PF03572">
    <property type="entry name" value="Peptidase_S41"/>
    <property type="match status" value="1"/>
</dbReference>
<dbReference type="SMART" id="SM00245">
    <property type="entry name" value="TSPc"/>
    <property type="match status" value="1"/>
</dbReference>
<feature type="domain" description="Tail specific protease" evidence="2">
    <location>
        <begin position="199"/>
        <end position="414"/>
    </location>
</feature>
<evidence type="ECO:0000259" key="2">
    <source>
        <dbReference type="SMART" id="SM00245"/>
    </source>
</evidence>
<accession>A0ABV9MZ62</accession>
<keyword evidence="1" id="KW-0732">Signal</keyword>
<evidence type="ECO:0000313" key="4">
    <source>
        <dbReference type="Proteomes" id="UP001595953"/>
    </source>
</evidence>
<dbReference type="InterPro" id="IPR029045">
    <property type="entry name" value="ClpP/crotonase-like_dom_sf"/>
</dbReference>
<dbReference type="CDD" id="cd07561">
    <property type="entry name" value="Peptidase_S41_CPP_like"/>
    <property type="match status" value="1"/>
</dbReference>
<dbReference type="PANTHER" id="PTHR32060">
    <property type="entry name" value="TAIL-SPECIFIC PROTEASE"/>
    <property type="match status" value="1"/>
</dbReference>
<dbReference type="PROSITE" id="PS51257">
    <property type="entry name" value="PROKAR_LIPOPROTEIN"/>
    <property type="match status" value="1"/>
</dbReference>
<feature type="signal peptide" evidence="1">
    <location>
        <begin position="1"/>
        <end position="22"/>
    </location>
</feature>
<dbReference type="Pfam" id="PF18294">
    <property type="entry name" value="Pept_S41_N"/>
    <property type="match status" value="1"/>
</dbReference>
<organism evidence="3 4">
    <name type="scientific">Geojedonia litorea</name>
    <dbReference type="NCBI Taxonomy" id="1268269"/>
    <lineage>
        <taxon>Bacteria</taxon>
        <taxon>Pseudomonadati</taxon>
        <taxon>Bacteroidota</taxon>
        <taxon>Flavobacteriia</taxon>
        <taxon>Flavobacteriales</taxon>
        <taxon>Flavobacteriaceae</taxon>
        <taxon>Geojedonia</taxon>
    </lineage>
</organism>
<evidence type="ECO:0000313" key="3">
    <source>
        <dbReference type="EMBL" id="MFC4721306.1"/>
    </source>
</evidence>
<dbReference type="Gene3D" id="3.90.226.10">
    <property type="entry name" value="2-enoyl-CoA Hydratase, Chain A, domain 1"/>
    <property type="match status" value="1"/>
</dbReference>
<dbReference type="InterPro" id="IPR036034">
    <property type="entry name" value="PDZ_sf"/>
</dbReference>
<reference evidence="4" key="1">
    <citation type="journal article" date="2019" name="Int. J. Syst. Evol. Microbiol.">
        <title>The Global Catalogue of Microorganisms (GCM) 10K type strain sequencing project: providing services to taxonomists for standard genome sequencing and annotation.</title>
        <authorList>
            <consortium name="The Broad Institute Genomics Platform"/>
            <consortium name="The Broad Institute Genome Sequencing Center for Infectious Disease"/>
            <person name="Wu L."/>
            <person name="Ma J."/>
        </authorList>
    </citation>
    <scope>NUCLEOTIDE SEQUENCE [LARGE SCALE GENOMIC DNA]</scope>
    <source>
        <strain evidence="4">CCUG 63682</strain>
    </source>
</reference>
<proteinExistence type="predicted"/>
<dbReference type="SUPFAM" id="SSF52096">
    <property type="entry name" value="ClpP/crotonase"/>
    <property type="match status" value="1"/>
</dbReference>
<dbReference type="Proteomes" id="UP001595953">
    <property type="component" value="Unassembled WGS sequence"/>
</dbReference>
<dbReference type="InterPro" id="IPR005151">
    <property type="entry name" value="Tail-specific_protease"/>
</dbReference>
<feature type="chain" id="PRO_5046085256" evidence="1">
    <location>
        <begin position="23"/>
        <end position="485"/>
    </location>
</feature>
<evidence type="ECO:0000256" key="1">
    <source>
        <dbReference type="SAM" id="SignalP"/>
    </source>
</evidence>
<gene>
    <name evidence="3" type="ORF">ACFO5O_03150</name>
</gene>
<dbReference type="Gene3D" id="2.30.42.10">
    <property type="match status" value="1"/>
</dbReference>
<dbReference type="EMBL" id="JBHSGP010000005">
    <property type="protein sequence ID" value="MFC4721306.1"/>
    <property type="molecule type" value="Genomic_DNA"/>
</dbReference>
<dbReference type="SUPFAM" id="SSF50156">
    <property type="entry name" value="PDZ domain-like"/>
    <property type="match status" value="1"/>
</dbReference>
<protein>
    <submittedName>
        <fullName evidence="3">S41 family peptidase</fullName>
    </submittedName>
</protein>
<name>A0ABV9MZ62_9FLAO</name>
<keyword evidence="4" id="KW-1185">Reference proteome</keyword>